<feature type="domain" description="Major facilitator superfamily (MFS) profile" evidence="6">
    <location>
        <begin position="1"/>
        <end position="392"/>
    </location>
</feature>
<dbReference type="PANTHER" id="PTHR23527:SF1">
    <property type="entry name" value="BLL3282 PROTEIN"/>
    <property type="match status" value="1"/>
</dbReference>
<dbReference type="RefSeq" id="WP_379871436.1">
    <property type="nucleotide sequence ID" value="NZ_JBHTBH010000006.1"/>
</dbReference>
<organism evidence="7 8">
    <name type="scientific">Marinactinospora rubrisoli</name>
    <dbReference type="NCBI Taxonomy" id="2715399"/>
    <lineage>
        <taxon>Bacteria</taxon>
        <taxon>Bacillati</taxon>
        <taxon>Actinomycetota</taxon>
        <taxon>Actinomycetes</taxon>
        <taxon>Streptosporangiales</taxon>
        <taxon>Nocardiopsidaceae</taxon>
        <taxon>Marinactinospora</taxon>
    </lineage>
</organism>
<evidence type="ECO:0000256" key="5">
    <source>
        <dbReference type="SAM" id="Phobius"/>
    </source>
</evidence>
<feature type="transmembrane region" description="Helical" evidence="5">
    <location>
        <begin position="43"/>
        <end position="67"/>
    </location>
</feature>
<evidence type="ECO:0000256" key="1">
    <source>
        <dbReference type="ARBA" id="ARBA00004651"/>
    </source>
</evidence>
<dbReference type="PANTHER" id="PTHR23527">
    <property type="entry name" value="BLL3282 PROTEIN"/>
    <property type="match status" value="1"/>
</dbReference>
<keyword evidence="2 5" id="KW-0812">Transmembrane</keyword>
<dbReference type="EMBL" id="JBHTBH010000006">
    <property type="protein sequence ID" value="MFC7328776.1"/>
    <property type="molecule type" value="Genomic_DNA"/>
</dbReference>
<gene>
    <name evidence="7" type="ORF">ACFQRF_13580</name>
</gene>
<feature type="transmembrane region" description="Helical" evidence="5">
    <location>
        <begin position="167"/>
        <end position="185"/>
    </location>
</feature>
<feature type="transmembrane region" description="Helical" evidence="5">
    <location>
        <begin position="242"/>
        <end position="261"/>
    </location>
</feature>
<comment type="subcellular location">
    <subcellularLocation>
        <location evidence="1">Cell membrane</location>
        <topology evidence="1">Multi-pass membrane protein</topology>
    </subcellularLocation>
</comment>
<keyword evidence="4 5" id="KW-0472">Membrane</keyword>
<feature type="transmembrane region" description="Helical" evidence="5">
    <location>
        <begin position="282"/>
        <end position="315"/>
    </location>
</feature>
<feature type="transmembrane region" description="Helical" evidence="5">
    <location>
        <begin position="7"/>
        <end position="31"/>
    </location>
</feature>
<proteinExistence type="predicted"/>
<feature type="transmembrane region" description="Helical" evidence="5">
    <location>
        <begin position="364"/>
        <end position="384"/>
    </location>
</feature>
<dbReference type="InterPro" id="IPR052952">
    <property type="entry name" value="MFS-Transporter"/>
</dbReference>
<evidence type="ECO:0000256" key="2">
    <source>
        <dbReference type="ARBA" id="ARBA00022692"/>
    </source>
</evidence>
<dbReference type="Pfam" id="PF07690">
    <property type="entry name" value="MFS_1"/>
    <property type="match status" value="1"/>
</dbReference>
<name>A0ABW2KHR3_9ACTN</name>
<evidence type="ECO:0000313" key="8">
    <source>
        <dbReference type="Proteomes" id="UP001596540"/>
    </source>
</evidence>
<accession>A0ABW2KHR3</accession>
<dbReference type="InterPro" id="IPR011701">
    <property type="entry name" value="MFS"/>
</dbReference>
<dbReference type="Proteomes" id="UP001596540">
    <property type="component" value="Unassembled WGS sequence"/>
</dbReference>
<dbReference type="SUPFAM" id="SSF103473">
    <property type="entry name" value="MFS general substrate transporter"/>
    <property type="match status" value="1"/>
</dbReference>
<dbReference type="PROSITE" id="PS50850">
    <property type="entry name" value="MFS"/>
    <property type="match status" value="1"/>
</dbReference>
<reference evidence="8" key="1">
    <citation type="journal article" date="2019" name="Int. J. Syst. Evol. Microbiol.">
        <title>The Global Catalogue of Microorganisms (GCM) 10K type strain sequencing project: providing services to taxonomists for standard genome sequencing and annotation.</title>
        <authorList>
            <consortium name="The Broad Institute Genomics Platform"/>
            <consortium name="The Broad Institute Genome Sequencing Center for Infectious Disease"/>
            <person name="Wu L."/>
            <person name="Ma J."/>
        </authorList>
    </citation>
    <scope>NUCLEOTIDE SEQUENCE [LARGE SCALE GENOMIC DNA]</scope>
    <source>
        <strain evidence="8">CGMCC 4.7382</strain>
    </source>
</reference>
<feature type="transmembrane region" description="Helical" evidence="5">
    <location>
        <begin position="217"/>
        <end position="236"/>
    </location>
</feature>
<protein>
    <submittedName>
        <fullName evidence="7">MFS transporter</fullName>
    </submittedName>
</protein>
<keyword evidence="8" id="KW-1185">Reference proteome</keyword>
<comment type="caution">
    <text evidence="7">The sequence shown here is derived from an EMBL/GenBank/DDBJ whole genome shotgun (WGS) entry which is preliminary data.</text>
</comment>
<dbReference type="Gene3D" id="1.20.1250.20">
    <property type="entry name" value="MFS general substrate transporter like domains"/>
    <property type="match status" value="2"/>
</dbReference>
<keyword evidence="3 5" id="KW-1133">Transmembrane helix</keyword>
<evidence type="ECO:0000259" key="6">
    <source>
        <dbReference type="PROSITE" id="PS50850"/>
    </source>
</evidence>
<feature type="transmembrane region" description="Helical" evidence="5">
    <location>
        <begin position="74"/>
        <end position="93"/>
    </location>
</feature>
<dbReference type="InterPro" id="IPR036259">
    <property type="entry name" value="MFS_trans_sf"/>
</dbReference>
<dbReference type="InterPro" id="IPR020846">
    <property type="entry name" value="MFS_dom"/>
</dbReference>
<evidence type="ECO:0000256" key="3">
    <source>
        <dbReference type="ARBA" id="ARBA00022989"/>
    </source>
</evidence>
<evidence type="ECO:0000313" key="7">
    <source>
        <dbReference type="EMBL" id="MFC7328776.1"/>
    </source>
</evidence>
<sequence length="400" mass="40481">MVRGSRWFILGIAVVAQIASVSGMLGVPFVIPELRDAYHLSTAQAGALAGLPSLGLLLTLIGWGVVIDRRGERFTMTVSLLLTAGFLMLLGAADSATGVGVVLLLVGAAGGPVNAASGRLVLGWFAPRERGLAMGIRQGAQPLGMALAAAVLPLTAAHHGFVVAMLLPAVLALATVPFVLLFATAPDRSPASGGDPARTANPGSPYRHWRIWRVHGASVLLIVPQFTLATYSLVYLVDEHGWPAPVAGAVVAAGQVPGALARLAAGVWSDRTGSRLRPVRILAAACAAALLLLAGASTLLPGAAVVLLLVCLVLSVSHNGLTFTAVAETAGLAWAGRAMATQNSLQALGSTVTPLLMGLTVDGWGFPAAFALAGVFAALAIVAVPGPGRGAAGAARWSAT</sequence>
<evidence type="ECO:0000256" key="4">
    <source>
        <dbReference type="ARBA" id="ARBA00023136"/>
    </source>
</evidence>